<protein>
    <submittedName>
        <fullName evidence="1">Uncharacterized protein</fullName>
    </submittedName>
</protein>
<evidence type="ECO:0000313" key="1">
    <source>
        <dbReference type="EMBL" id="KAF3431806.1"/>
    </source>
</evidence>
<name>A0A8K0DN66_9ROSA</name>
<accession>A0A8K0DN66</accession>
<keyword evidence="2" id="KW-1185">Reference proteome</keyword>
<sequence length="119" mass="12737">MAAVRLHGIYSSVESKSSVPSSPARVVLRNGLHPGVFSQSDQPLSLPSSSAFADCKSPPFRFKSTRPPQLLRAALKASNACLSILSRGRSFVGVLEWIAPTSIRAKLIHTFIGHPGSLQ</sequence>
<gene>
    <name evidence="1" type="ORF">FNV43_RR26542</name>
</gene>
<dbReference type="EMBL" id="VOIH02000012">
    <property type="protein sequence ID" value="KAF3431806.1"/>
    <property type="molecule type" value="Genomic_DNA"/>
</dbReference>
<organism evidence="1 2">
    <name type="scientific">Rhamnella rubrinervis</name>
    <dbReference type="NCBI Taxonomy" id="2594499"/>
    <lineage>
        <taxon>Eukaryota</taxon>
        <taxon>Viridiplantae</taxon>
        <taxon>Streptophyta</taxon>
        <taxon>Embryophyta</taxon>
        <taxon>Tracheophyta</taxon>
        <taxon>Spermatophyta</taxon>
        <taxon>Magnoliopsida</taxon>
        <taxon>eudicotyledons</taxon>
        <taxon>Gunneridae</taxon>
        <taxon>Pentapetalae</taxon>
        <taxon>rosids</taxon>
        <taxon>fabids</taxon>
        <taxon>Rosales</taxon>
        <taxon>Rhamnaceae</taxon>
        <taxon>rhamnoid group</taxon>
        <taxon>Rhamneae</taxon>
        <taxon>Rhamnella</taxon>
    </lineage>
</organism>
<dbReference type="AlphaFoldDB" id="A0A8K0DN66"/>
<comment type="caution">
    <text evidence="1">The sequence shown here is derived from an EMBL/GenBank/DDBJ whole genome shotgun (WGS) entry which is preliminary data.</text>
</comment>
<evidence type="ECO:0000313" key="2">
    <source>
        <dbReference type="Proteomes" id="UP000796880"/>
    </source>
</evidence>
<proteinExistence type="predicted"/>
<reference evidence="1" key="1">
    <citation type="submission" date="2020-03" db="EMBL/GenBank/DDBJ databases">
        <title>A high-quality chromosome-level genome assembly of a woody plant with both climbing and erect habits, Rhamnella rubrinervis.</title>
        <authorList>
            <person name="Lu Z."/>
            <person name="Yang Y."/>
            <person name="Zhu X."/>
            <person name="Sun Y."/>
        </authorList>
    </citation>
    <scope>NUCLEOTIDE SEQUENCE</scope>
    <source>
        <strain evidence="1">BYM</strain>
        <tissue evidence="1">Leaf</tissue>
    </source>
</reference>
<dbReference type="Proteomes" id="UP000796880">
    <property type="component" value="Unassembled WGS sequence"/>
</dbReference>